<dbReference type="GeneID" id="14867105"/>
<feature type="transmembrane region" description="Helical" evidence="2">
    <location>
        <begin position="260"/>
        <end position="277"/>
    </location>
</feature>
<keyword evidence="2" id="KW-0812">Transmembrane</keyword>
<feature type="region of interest" description="Disordered" evidence="1">
    <location>
        <begin position="40"/>
        <end position="71"/>
    </location>
</feature>
<reference evidence="4" key="1">
    <citation type="journal article" date="2011" name="Genome Res.">
        <title>Phylogeny-wide analysis of social amoeba genomes highlights ancient origins for complex intercellular communication.</title>
        <authorList>
            <person name="Heidel A.J."/>
            <person name="Lawal H.M."/>
            <person name="Felder M."/>
            <person name="Schilde C."/>
            <person name="Helps N.R."/>
            <person name="Tunggal B."/>
            <person name="Rivero F."/>
            <person name="John U."/>
            <person name="Schleicher M."/>
            <person name="Eichinger L."/>
            <person name="Platzer M."/>
            <person name="Noegel A.A."/>
            <person name="Schaap P."/>
            <person name="Gloeckner G."/>
        </authorList>
    </citation>
    <scope>NUCLEOTIDE SEQUENCE [LARGE SCALE GENOMIC DNA]</scope>
    <source>
        <strain evidence="4">SH3</strain>
    </source>
</reference>
<evidence type="ECO:0000313" key="4">
    <source>
        <dbReference type="Proteomes" id="UP000007797"/>
    </source>
</evidence>
<keyword evidence="2" id="KW-1133">Transmembrane helix</keyword>
<dbReference type="KEGG" id="dfa:DFA_10199"/>
<dbReference type="OMA" id="DPMIWNY"/>
<feature type="transmembrane region" description="Helical" evidence="2">
    <location>
        <begin position="470"/>
        <end position="489"/>
    </location>
</feature>
<feature type="transmembrane region" description="Helical" evidence="2">
    <location>
        <begin position="322"/>
        <end position="339"/>
    </location>
</feature>
<evidence type="ECO:0000256" key="2">
    <source>
        <dbReference type="SAM" id="Phobius"/>
    </source>
</evidence>
<keyword evidence="4" id="KW-1185">Reference proteome</keyword>
<feature type="transmembrane region" description="Helical" evidence="2">
    <location>
        <begin position="298"/>
        <end position="316"/>
    </location>
</feature>
<protein>
    <recommendedName>
        <fullName evidence="5">Glycosyltransferase RgtA/B/C/D-like domain-containing protein</fullName>
    </recommendedName>
</protein>
<feature type="transmembrane region" description="Helical" evidence="2">
    <location>
        <begin position="211"/>
        <end position="231"/>
    </location>
</feature>
<name>F4Q9J6_CACFS</name>
<feature type="transmembrane region" description="Helical" evidence="2">
    <location>
        <begin position="558"/>
        <end position="581"/>
    </location>
</feature>
<gene>
    <name evidence="3" type="ORF">DFA_10199</name>
</gene>
<proteinExistence type="predicted"/>
<dbReference type="AlphaFoldDB" id="F4Q9J6"/>
<feature type="transmembrane region" description="Helical" evidence="2">
    <location>
        <begin position="370"/>
        <end position="389"/>
    </location>
</feature>
<evidence type="ECO:0000313" key="3">
    <source>
        <dbReference type="EMBL" id="EGG15365.1"/>
    </source>
</evidence>
<feature type="transmembrane region" description="Helical" evidence="2">
    <location>
        <begin position="534"/>
        <end position="551"/>
    </location>
</feature>
<feature type="compositionally biased region" description="Low complexity" evidence="1">
    <location>
        <begin position="45"/>
        <end position="71"/>
    </location>
</feature>
<feature type="transmembrane region" description="Helical" evidence="2">
    <location>
        <begin position="401"/>
        <end position="420"/>
    </location>
</feature>
<evidence type="ECO:0008006" key="5">
    <source>
        <dbReference type="Google" id="ProtNLM"/>
    </source>
</evidence>
<dbReference type="EMBL" id="GL883026">
    <property type="protein sequence ID" value="EGG15365.1"/>
    <property type="molecule type" value="Genomic_DNA"/>
</dbReference>
<sequence>MSLEFLKHEYSSPSSFSSYNLFDLIIVQLVHLVMSTRNRKKDSVSSSPPQQPQPSSSLSSPSKTNNNNTKNNNGGIGISSLILKNDTLISFSLFCIVLTVYLSNGGFTIGGDSNANMLLALRLSSTPFSSSSSPFLFNPRENPCLFLWDFVADRSQPPMQGLSLSHWNISTSVKLDNGQTTVKTAWQLYEMKRVTFSSATYFVQPTLFDQYYANTFGIGTAIVSAPIFYLYTTFVHPFVTTTTVDVCAYDRSHLAEISKFTASFFTAASAAIMYLCFKRVSSLFGENNDNATTTTTTMTNIVLTIVYALGSSMWSINSQALWQHSPNTFFLCVGLYYLLTLHTHNYGCWKASALCSLCLSIATFCRPTSVLYPMSVAVFLSLKLVSTIISSSQKPNTSKLFKSIIAFGLVGGLFGGLFLFHNQYYFGSPFTTAQNIAAESLSVAKQSDGVWTSPFLVGLSTLLFSPSRGLFVHSPILLASLFGLVRVIVSPKRYAILLPFIVSTIVLVIAASKFFDYWGGWCFGSRPLTDTMPVLFILLAVFIYPLVISLSSSSWSKVLIGILSILAIVSIGIHGIGAYSYDPMIWNYAKATKTKDVHLGGIQLSTNFDIITEQKPMPSNTFLVNIDEAQYRWRLYDWNNPQLLFLFRNLDLATRVRQRNIQSWKEGKLN</sequence>
<dbReference type="Proteomes" id="UP000007797">
    <property type="component" value="Unassembled WGS sequence"/>
</dbReference>
<organism evidence="3 4">
    <name type="scientific">Cavenderia fasciculata</name>
    <name type="common">Slime mold</name>
    <name type="synonym">Dictyostelium fasciculatum</name>
    <dbReference type="NCBI Taxonomy" id="261658"/>
    <lineage>
        <taxon>Eukaryota</taxon>
        <taxon>Amoebozoa</taxon>
        <taxon>Evosea</taxon>
        <taxon>Eumycetozoa</taxon>
        <taxon>Dictyostelia</taxon>
        <taxon>Acytosteliales</taxon>
        <taxon>Cavenderiaceae</taxon>
        <taxon>Cavenderia</taxon>
    </lineage>
</organism>
<keyword evidence="2" id="KW-0472">Membrane</keyword>
<feature type="transmembrane region" description="Helical" evidence="2">
    <location>
        <begin position="16"/>
        <end position="34"/>
    </location>
</feature>
<dbReference type="OrthoDB" id="18219at2759"/>
<accession>F4Q9J6</accession>
<evidence type="ECO:0000256" key="1">
    <source>
        <dbReference type="SAM" id="MobiDB-lite"/>
    </source>
</evidence>
<dbReference type="RefSeq" id="XP_004354107.1">
    <property type="nucleotide sequence ID" value="XM_004354055.1"/>
</dbReference>
<feature type="transmembrane region" description="Helical" evidence="2">
    <location>
        <begin position="496"/>
        <end position="514"/>
    </location>
</feature>